<gene>
    <name evidence="2" type="ORF">PHYSODRAFT_293198</name>
</gene>
<dbReference type="SMR" id="G4YLV2"/>
<accession>G4YLV2</accession>
<dbReference type="InParanoid" id="G4YLV2"/>
<protein>
    <submittedName>
        <fullName evidence="2">Uncharacterized protein</fullName>
    </submittedName>
</protein>
<dbReference type="EMBL" id="JH159151">
    <property type="protein sequence ID" value="EGZ27147.1"/>
    <property type="molecule type" value="Genomic_DNA"/>
</dbReference>
<evidence type="ECO:0000256" key="1">
    <source>
        <dbReference type="SAM" id="MobiDB-lite"/>
    </source>
</evidence>
<dbReference type="OMA" id="CEPFVDE"/>
<dbReference type="Proteomes" id="UP000002640">
    <property type="component" value="Unassembled WGS sequence"/>
</dbReference>
<dbReference type="RefSeq" id="XP_009514422.1">
    <property type="nucleotide sequence ID" value="XM_009516127.1"/>
</dbReference>
<dbReference type="GeneID" id="20640958"/>
<evidence type="ECO:0000313" key="3">
    <source>
        <dbReference type="Proteomes" id="UP000002640"/>
    </source>
</evidence>
<organism evidence="2 3">
    <name type="scientific">Phytophthora sojae (strain P6497)</name>
    <name type="common">Soybean stem and root rot agent</name>
    <name type="synonym">Phytophthora megasperma f. sp. glycines</name>
    <dbReference type="NCBI Taxonomy" id="1094619"/>
    <lineage>
        <taxon>Eukaryota</taxon>
        <taxon>Sar</taxon>
        <taxon>Stramenopiles</taxon>
        <taxon>Oomycota</taxon>
        <taxon>Peronosporomycetes</taxon>
        <taxon>Peronosporales</taxon>
        <taxon>Peronosporaceae</taxon>
        <taxon>Phytophthora</taxon>
    </lineage>
</organism>
<reference evidence="2 3" key="1">
    <citation type="journal article" date="2006" name="Science">
        <title>Phytophthora genome sequences uncover evolutionary origins and mechanisms of pathogenesis.</title>
        <authorList>
            <person name="Tyler B.M."/>
            <person name="Tripathy S."/>
            <person name="Zhang X."/>
            <person name="Dehal P."/>
            <person name="Jiang R.H."/>
            <person name="Aerts A."/>
            <person name="Arredondo F.D."/>
            <person name="Baxter L."/>
            <person name="Bensasson D."/>
            <person name="Beynon J.L."/>
            <person name="Chapman J."/>
            <person name="Damasceno C.M."/>
            <person name="Dorrance A.E."/>
            <person name="Dou D."/>
            <person name="Dickerman A.W."/>
            <person name="Dubchak I.L."/>
            <person name="Garbelotto M."/>
            <person name="Gijzen M."/>
            <person name="Gordon S.G."/>
            <person name="Govers F."/>
            <person name="Grunwald N.J."/>
            <person name="Huang W."/>
            <person name="Ivors K.L."/>
            <person name="Jones R.W."/>
            <person name="Kamoun S."/>
            <person name="Krampis K."/>
            <person name="Lamour K.H."/>
            <person name="Lee M.K."/>
            <person name="McDonald W.H."/>
            <person name="Medina M."/>
            <person name="Meijer H.J."/>
            <person name="Nordberg E.K."/>
            <person name="Maclean D.J."/>
            <person name="Ospina-Giraldo M.D."/>
            <person name="Morris P.F."/>
            <person name="Phuntumart V."/>
            <person name="Putnam N.H."/>
            <person name="Rash S."/>
            <person name="Rose J.K."/>
            <person name="Sakihama Y."/>
            <person name="Salamov A.A."/>
            <person name="Savidor A."/>
            <person name="Scheuring C.F."/>
            <person name="Smith B.M."/>
            <person name="Sobral B.W."/>
            <person name="Terry A."/>
            <person name="Torto-Alalibo T.A."/>
            <person name="Win J."/>
            <person name="Xu Z."/>
            <person name="Zhang H."/>
            <person name="Grigoriev I.V."/>
            <person name="Rokhsar D.S."/>
            <person name="Boore J.L."/>
        </authorList>
    </citation>
    <scope>NUCLEOTIDE SEQUENCE [LARGE SCALE GENOMIC DNA]</scope>
    <source>
        <strain evidence="2 3">P6497</strain>
    </source>
</reference>
<dbReference type="AlphaFoldDB" id="G4YLV2"/>
<sequence>MAALIALILLVAVAAAGFAVRLWLSGRLSLLKDHLKKQEELGADGVEIVVQKPAHERRLKLSLPDISSIQIRSPVGPMKSSIRSALKELRSRQMVQSLCSRFESRLKVSSEPEECKKEAAKKKTAQPTRSRRRDARDGRDVTVTPVLLASELAKEAEITANARSNNLNKFLRSYASNLDNAVSAERRSSLNTDAISAERRVVMSTDAEDDVEQPLLANVEESEVQLKEAAAESDDSSMELELDLHTLQLESEFSNQVDDSPSTADSEAEMEVSVLVHATDCEPSVDESLGESDEGNNNVDTKRHAVVPSLQLFKAFTLADSDEQSAPESTRSSDCKPETCADPPAKLALSRFKQQVPSNGRRAHSFATRNI</sequence>
<feature type="region of interest" description="Disordered" evidence="1">
    <location>
        <begin position="318"/>
        <end position="343"/>
    </location>
</feature>
<evidence type="ECO:0000313" key="2">
    <source>
        <dbReference type="EMBL" id="EGZ27147.1"/>
    </source>
</evidence>
<feature type="compositionally biased region" description="Acidic residues" evidence="1">
    <location>
        <begin position="283"/>
        <end position="294"/>
    </location>
</feature>
<dbReference type="KEGG" id="psoj:PHYSODRAFT_293198"/>
<keyword evidence="3" id="KW-1185">Reference proteome</keyword>
<feature type="compositionally biased region" description="Basic residues" evidence="1">
    <location>
        <begin position="119"/>
        <end position="133"/>
    </location>
</feature>
<feature type="region of interest" description="Disordered" evidence="1">
    <location>
        <begin position="281"/>
        <end position="300"/>
    </location>
</feature>
<feature type="region of interest" description="Disordered" evidence="1">
    <location>
        <begin position="352"/>
        <end position="371"/>
    </location>
</feature>
<proteinExistence type="predicted"/>
<feature type="region of interest" description="Disordered" evidence="1">
    <location>
        <begin position="110"/>
        <end position="139"/>
    </location>
</feature>
<name>G4YLV2_PHYSP</name>
<feature type="region of interest" description="Disordered" evidence="1">
    <location>
        <begin position="205"/>
        <end position="238"/>
    </location>
</feature>